<dbReference type="HOGENOM" id="CLU_000445_70_44_6"/>
<evidence type="ECO:0000313" key="4">
    <source>
        <dbReference type="EMBL" id="EIC28005.1"/>
    </source>
</evidence>
<comment type="cofactor">
    <cofactor evidence="1">
        <name>Mg(2+)</name>
        <dbReference type="ChEBI" id="CHEBI:18420"/>
    </cofactor>
</comment>
<sequence>MVEDLYKVRHKPRFSSLHRKWLASLSLLLLSLGVAFGALNYWYLKAQVKAQYAQSQASWTAELKGLIKHSVDRLQRLSIVIASLGNLSDRLKSHDGTIRSTELERKFSSVRYELDVERIVIFDKQGAIRWNWAPDSSSAVSMQSMMDAIAHAKQSEQPGAVLDCQLQCELNVVMPLLADGEHVGFIGMSQRITDLVMEFSTATGVDIGILVPASIERMEQVFPGWGLYTAALTHASALRPFIEDLSERYPSPEDIPPDVWLRWKDNFYVFHVVPLKHIISGARGYLVFISDVTEDTVALKTTNRNSLFLILGSLLLAEVFLFLLLRKPLQRLSHLAQTLPLVARGWYAQAYQAFNVLGRFPKKQDEIDLLYETSIDLTHQIEESQLALAADRDFIQGILDSVQVMILTQTRDGRLHMVNRYMSEMLGRPPEHLKKNLFVDLLEGNEGKEQYQNNQIHLFSSSLHRLEHEGSIIDASGELRHIIWIHTFLGSMYQDDAVVLSVGMDATDRIVAENRSRWLAHHDPLTGLANRLRFHEELERSFADAVRSGNSSALLLLDLDYFKTINDSSGHAAGDALLVILANELRARARKSDLIARLGGDEFAVLMPTTGQVGAETFAASLNERLKERKFQFGNKEYRISASIGIALLPQHGKDVEELMVNVDMAMYEAKKNGKGRWCLYFSDQESILNKNVVKAR</sequence>
<dbReference type="SMART" id="SM00267">
    <property type="entry name" value="GGDEF"/>
    <property type="match status" value="1"/>
</dbReference>
<dbReference type="SUPFAM" id="SSF55073">
    <property type="entry name" value="Nucleotide cyclase"/>
    <property type="match status" value="1"/>
</dbReference>
<gene>
    <name evidence="4" type="ORF">Metal_0136</name>
</gene>
<keyword evidence="2" id="KW-0472">Membrane</keyword>
<dbReference type="GO" id="GO:0003824">
    <property type="term" value="F:catalytic activity"/>
    <property type="evidence" value="ECO:0007669"/>
    <property type="project" value="UniProtKB-ARBA"/>
</dbReference>
<dbReference type="InterPro" id="IPR043128">
    <property type="entry name" value="Rev_trsase/Diguanyl_cyclase"/>
</dbReference>
<protein>
    <submittedName>
        <fullName evidence="4">PAS domain S-box/diguanylate cyclase (GGDEF) domain-containing protein</fullName>
    </submittedName>
</protein>
<dbReference type="InterPro" id="IPR000160">
    <property type="entry name" value="GGDEF_dom"/>
</dbReference>
<dbReference type="PANTHER" id="PTHR44757:SF2">
    <property type="entry name" value="BIOFILM ARCHITECTURE MAINTENANCE PROTEIN MBAA"/>
    <property type="match status" value="1"/>
</dbReference>
<dbReference type="PROSITE" id="PS50887">
    <property type="entry name" value="GGDEF"/>
    <property type="match status" value="1"/>
</dbReference>
<dbReference type="CDD" id="cd01949">
    <property type="entry name" value="GGDEF"/>
    <property type="match status" value="1"/>
</dbReference>
<dbReference type="Proteomes" id="UP000005090">
    <property type="component" value="Chromosome"/>
</dbReference>
<feature type="domain" description="GGDEF" evidence="3">
    <location>
        <begin position="550"/>
        <end position="683"/>
    </location>
</feature>
<dbReference type="InterPro" id="IPR029150">
    <property type="entry name" value="dCache_3"/>
</dbReference>
<dbReference type="FunFam" id="3.30.70.270:FF:000001">
    <property type="entry name" value="Diguanylate cyclase domain protein"/>
    <property type="match status" value="1"/>
</dbReference>
<reference evidence="4 5" key="1">
    <citation type="journal article" date="2013" name="Genome Announc.">
        <title>Genome Sequence of the Obligate Gammaproteobacterial Methanotroph Methylomicrobium album Strain BG8.</title>
        <authorList>
            <person name="Kits K.D."/>
            <person name="Kalyuzhnaya M.G."/>
            <person name="Klotz M.G."/>
            <person name="Jetten M.S."/>
            <person name="Op den Camp H.J."/>
            <person name="Vuilleumier S."/>
            <person name="Bringel F."/>
            <person name="Dispirito A.A."/>
            <person name="Murrell J.C."/>
            <person name="Bruce D."/>
            <person name="Cheng J.F."/>
            <person name="Copeland A."/>
            <person name="Goodwin L."/>
            <person name="Hauser L."/>
            <person name="Lajus A."/>
            <person name="Land M.L."/>
            <person name="Lapidus A."/>
            <person name="Lucas S."/>
            <person name="Medigue C."/>
            <person name="Pitluck S."/>
            <person name="Woyke T."/>
            <person name="Zeytun A."/>
            <person name="Stein L.Y."/>
        </authorList>
    </citation>
    <scope>NUCLEOTIDE SEQUENCE [LARGE SCALE GENOMIC DNA]</scope>
    <source>
        <strain evidence="4 5">BG8</strain>
    </source>
</reference>
<evidence type="ECO:0000256" key="2">
    <source>
        <dbReference type="SAM" id="Phobius"/>
    </source>
</evidence>
<dbReference type="InterPro" id="IPR000014">
    <property type="entry name" value="PAS"/>
</dbReference>
<dbReference type="InterPro" id="IPR052155">
    <property type="entry name" value="Biofilm_reg_signaling"/>
</dbReference>
<dbReference type="AlphaFoldDB" id="H8GKJ7"/>
<dbReference type="Gene3D" id="3.30.450.20">
    <property type="entry name" value="PAS domain"/>
    <property type="match status" value="1"/>
</dbReference>
<proteinExistence type="predicted"/>
<feature type="transmembrane region" description="Helical" evidence="2">
    <location>
        <begin position="307"/>
        <end position="325"/>
    </location>
</feature>
<keyword evidence="2" id="KW-0812">Transmembrane</keyword>
<dbReference type="Pfam" id="PF00990">
    <property type="entry name" value="GGDEF"/>
    <property type="match status" value="1"/>
</dbReference>
<dbReference type="NCBIfam" id="TIGR00229">
    <property type="entry name" value="sensory_box"/>
    <property type="match status" value="1"/>
</dbReference>
<keyword evidence="2" id="KW-1133">Transmembrane helix</keyword>
<dbReference type="InterPro" id="IPR035965">
    <property type="entry name" value="PAS-like_dom_sf"/>
</dbReference>
<accession>H8GKJ7</accession>
<dbReference type="EMBL" id="CM001475">
    <property type="protein sequence ID" value="EIC28005.1"/>
    <property type="molecule type" value="Genomic_DNA"/>
</dbReference>
<dbReference type="InterPro" id="IPR029787">
    <property type="entry name" value="Nucleotide_cyclase"/>
</dbReference>
<dbReference type="PANTHER" id="PTHR44757">
    <property type="entry name" value="DIGUANYLATE CYCLASE DGCP"/>
    <property type="match status" value="1"/>
</dbReference>
<dbReference type="STRING" id="686340.Metal_0136"/>
<name>H8GKJ7_METAL</name>
<evidence type="ECO:0000259" key="3">
    <source>
        <dbReference type="PROSITE" id="PS50887"/>
    </source>
</evidence>
<dbReference type="SMART" id="SM00091">
    <property type="entry name" value="PAS"/>
    <property type="match status" value="1"/>
</dbReference>
<dbReference type="SUPFAM" id="SSF55785">
    <property type="entry name" value="PYP-like sensor domain (PAS domain)"/>
    <property type="match status" value="1"/>
</dbReference>
<dbReference type="NCBIfam" id="TIGR00254">
    <property type="entry name" value="GGDEF"/>
    <property type="match status" value="1"/>
</dbReference>
<feature type="transmembrane region" description="Helical" evidence="2">
    <location>
        <begin position="21"/>
        <end position="44"/>
    </location>
</feature>
<organism evidence="4 5">
    <name type="scientific">Methylomicrobium album BG8</name>
    <dbReference type="NCBI Taxonomy" id="686340"/>
    <lineage>
        <taxon>Bacteria</taxon>
        <taxon>Pseudomonadati</taxon>
        <taxon>Pseudomonadota</taxon>
        <taxon>Gammaproteobacteria</taxon>
        <taxon>Methylococcales</taxon>
        <taxon>Methylococcaceae</taxon>
        <taxon>Methylomicrobium</taxon>
    </lineage>
</organism>
<dbReference type="Gene3D" id="3.30.70.270">
    <property type="match status" value="1"/>
</dbReference>
<evidence type="ECO:0000256" key="1">
    <source>
        <dbReference type="ARBA" id="ARBA00001946"/>
    </source>
</evidence>
<evidence type="ECO:0000313" key="5">
    <source>
        <dbReference type="Proteomes" id="UP000005090"/>
    </source>
</evidence>
<dbReference type="Pfam" id="PF14827">
    <property type="entry name" value="dCache_3"/>
    <property type="match status" value="1"/>
</dbReference>
<keyword evidence="5" id="KW-1185">Reference proteome</keyword>
<dbReference type="RefSeq" id="WP_005368614.1">
    <property type="nucleotide sequence ID" value="NZ_CM001475.1"/>
</dbReference>
<dbReference type="eggNOG" id="COG5001">
    <property type="taxonomic scope" value="Bacteria"/>
</dbReference>